<evidence type="ECO:0000313" key="2">
    <source>
        <dbReference type="EMBL" id="TNN88945.1"/>
    </source>
</evidence>
<proteinExistence type="predicted"/>
<gene>
    <name evidence="2" type="ORF">EYF80_000823</name>
</gene>
<dbReference type="Proteomes" id="UP000314294">
    <property type="component" value="Unassembled WGS sequence"/>
</dbReference>
<evidence type="ECO:0000256" key="1">
    <source>
        <dbReference type="SAM" id="MobiDB-lite"/>
    </source>
</evidence>
<feature type="region of interest" description="Disordered" evidence="1">
    <location>
        <begin position="68"/>
        <end position="88"/>
    </location>
</feature>
<protein>
    <submittedName>
        <fullName evidence="2">Uncharacterized protein</fullName>
    </submittedName>
</protein>
<dbReference type="EMBL" id="SRLO01000003">
    <property type="protein sequence ID" value="TNN88945.1"/>
    <property type="molecule type" value="Genomic_DNA"/>
</dbReference>
<dbReference type="AlphaFoldDB" id="A0A4Z2JFB5"/>
<evidence type="ECO:0000313" key="3">
    <source>
        <dbReference type="Proteomes" id="UP000314294"/>
    </source>
</evidence>
<name>A0A4Z2JFB5_9TELE</name>
<reference evidence="2 3" key="1">
    <citation type="submission" date="2019-03" db="EMBL/GenBank/DDBJ databases">
        <title>First draft genome of Liparis tanakae, snailfish: a comprehensive survey of snailfish specific genes.</title>
        <authorList>
            <person name="Kim W."/>
            <person name="Song I."/>
            <person name="Jeong J.-H."/>
            <person name="Kim D."/>
            <person name="Kim S."/>
            <person name="Ryu S."/>
            <person name="Song J.Y."/>
            <person name="Lee S.K."/>
        </authorList>
    </citation>
    <scope>NUCLEOTIDE SEQUENCE [LARGE SCALE GENOMIC DNA]</scope>
    <source>
        <tissue evidence="2">Muscle</tissue>
    </source>
</reference>
<keyword evidence="3" id="KW-1185">Reference proteome</keyword>
<organism evidence="2 3">
    <name type="scientific">Liparis tanakae</name>
    <name type="common">Tanaka's snailfish</name>
    <dbReference type="NCBI Taxonomy" id="230148"/>
    <lineage>
        <taxon>Eukaryota</taxon>
        <taxon>Metazoa</taxon>
        <taxon>Chordata</taxon>
        <taxon>Craniata</taxon>
        <taxon>Vertebrata</taxon>
        <taxon>Euteleostomi</taxon>
        <taxon>Actinopterygii</taxon>
        <taxon>Neopterygii</taxon>
        <taxon>Teleostei</taxon>
        <taxon>Neoteleostei</taxon>
        <taxon>Acanthomorphata</taxon>
        <taxon>Eupercaria</taxon>
        <taxon>Perciformes</taxon>
        <taxon>Cottioidei</taxon>
        <taxon>Cottales</taxon>
        <taxon>Liparidae</taxon>
        <taxon>Liparis</taxon>
    </lineage>
</organism>
<accession>A0A4Z2JFB5</accession>
<sequence>MGGREKGGREKRELNNFLQDCTFVRLDIEVVDVVEVGKDQLGELLDVFVLVLAVALLVAPLWTTDKEKTREQTLQDRGGANQSGEVGMQKQQGAAVVARRAGDDDVSPRQTQLLTYISGGARTVEIIGLPVSRKILGAPVESPWEQSTRRPMVGRVMQQKLLNWFHKMRSSSVAERSVDNH</sequence>
<comment type="caution">
    <text evidence="2">The sequence shown here is derived from an EMBL/GenBank/DDBJ whole genome shotgun (WGS) entry which is preliminary data.</text>
</comment>